<organism evidence="1 2">
    <name type="scientific">Microtetraspora fusca</name>
    <dbReference type="NCBI Taxonomy" id="1997"/>
    <lineage>
        <taxon>Bacteria</taxon>
        <taxon>Bacillati</taxon>
        <taxon>Actinomycetota</taxon>
        <taxon>Actinomycetes</taxon>
        <taxon>Streptosporangiales</taxon>
        <taxon>Streptosporangiaceae</taxon>
        <taxon>Microtetraspora</taxon>
    </lineage>
</organism>
<proteinExistence type="predicted"/>
<dbReference type="EMBL" id="JBIAXI010000017">
    <property type="protein sequence ID" value="MFF4776483.1"/>
    <property type="molecule type" value="Genomic_DNA"/>
</dbReference>
<comment type="caution">
    <text evidence="1">The sequence shown here is derived from an EMBL/GenBank/DDBJ whole genome shotgun (WGS) entry which is preliminary data.</text>
</comment>
<evidence type="ECO:0000313" key="2">
    <source>
        <dbReference type="Proteomes" id="UP001602119"/>
    </source>
</evidence>
<dbReference type="SUPFAM" id="SSF52540">
    <property type="entry name" value="P-loop containing nucleoside triphosphate hydrolases"/>
    <property type="match status" value="1"/>
</dbReference>
<dbReference type="Proteomes" id="UP001602119">
    <property type="component" value="Unassembled WGS sequence"/>
</dbReference>
<accession>A0ABW6VDW4</accession>
<reference evidence="1 2" key="1">
    <citation type="submission" date="2024-10" db="EMBL/GenBank/DDBJ databases">
        <title>The Natural Products Discovery Center: Release of the First 8490 Sequenced Strains for Exploring Actinobacteria Biosynthetic Diversity.</title>
        <authorList>
            <person name="Kalkreuter E."/>
            <person name="Kautsar S.A."/>
            <person name="Yang D."/>
            <person name="Bader C.D."/>
            <person name="Teijaro C.N."/>
            <person name="Fluegel L."/>
            <person name="Davis C.M."/>
            <person name="Simpson J.R."/>
            <person name="Lauterbach L."/>
            <person name="Steele A.D."/>
            <person name="Gui C."/>
            <person name="Meng S."/>
            <person name="Li G."/>
            <person name="Viehrig K."/>
            <person name="Ye F."/>
            <person name="Su P."/>
            <person name="Kiefer A.F."/>
            <person name="Nichols A."/>
            <person name="Cepeda A.J."/>
            <person name="Yan W."/>
            <person name="Fan B."/>
            <person name="Jiang Y."/>
            <person name="Adhikari A."/>
            <person name="Zheng C.-J."/>
            <person name="Schuster L."/>
            <person name="Cowan T.M."/>
            <person name="Smanski M.J."/>
            <person name="Chevrette M.G."/>
            <person name="De Carvalho L.P.S."/>
            <person name="Shen B."/>
        </authorList>
    </citation>
    <scope>NUCLEOTIDE SEQUENCE [LARGE SCALE GENOMIC DNA]</scope>
    <source>
        <strain evidence="1 2">NPDC001281</strain>
    </source>
</reference>
<dbReference type="Gene3D" id="3.40.50.300">
    <property type="entry name" value="P-loop containing nucleotide triphosphate hydrolases"/>
    <property type="match status" value="1"/>
</dbReference>
<dbReference type="RefSeq" id="WP_066949385.1">
    <property type="nucleotide sequence ID" value="NZ_BBYK01000075.1"/>
</dbReference>
<dbReference type="InterPro" id="IPR027417">
    <property type="entry name" value="P-loop_NTPase"/>
</dbReference>
<dbReference type="Pfam" id="PF13671">
    <property type="entry name" value="AAA_33"/>
    <property type="match status" value="1"/>
</dbReference>
<keyword evidence="2" id="KW-1185">Reference proteome</keyword>
<protein>
    <submittedName>
        <fullName evidence="1">AAA family ATPase</fullName>
    </submittedName>
</protein>
<evidence type="ECO:0000313" key="1">
    <source>
        <dbReference type="EMBL" id="MFF4776483.1"/>
    </source>
</evidence>
<gene>
    <name evidence="1" type="ORF">ACFY05_26835</name>
</gene>
<sequence>MTHDGVVKPPVWIVSGPPGAGKSTVCSALLRRLDPVPALLDKDTVYGAFVEATLAAYGRPDGEREGPWYDRHIKRHEYDGLTATAYEIRSHGCPVMLSGPFTSQVHDAELWRHWVTDLGGPPVRLLWVRSDGPTLRARLVERGLPRDGQKLERFEEYLRAIRVNEPPAVPYVEVDNRIGAPPIDEQLRHLIPWGGDRSRR</sequence>
<name>A0ABW6VDW4_MICFU</name>